<dbReference type="Proteomes" id="UP000033774">
    <property type="component" value="Unassembled WGS sequence"/>
</dbReference>
<dbReference type="CDD" id="cd06173">
    <property type="entry name" value="MFS_MefA_like"/>
    <property type="match status" value="1"/>
</dbReference>
<evidence type="ECO:0008006" key="10">
    <source>
        <dbReference type="Google" id="ProtNLM"/>
    </source>
</evidence>
<evidence type="ECO:0000256" key="4">
    <source>
        <dbReference type="ARBA" id="ARBA00022692"/>
    </source>
</evidence>
<feature type="transmembrane region" description="Helical" evidence="7">
    <location>
        <begin position="373"/>
        <end position="393"/>
    </location>
</feature>
<sequence>MLALLTDRRFLPLFIAQFLGALNDNLFKNALAILVVFKLVPDPDAAQALAGLATALFVLPYFFASAFAGTLADRMPKAALTQWVRLIEIPALLLGLAGLVLGSIPLLFAALVGMGILSTFFSPVKFSLLPELLKPEDLARGNALFAATTFVAILIGTIMGTELVRLDNGPWIAGLTGLGIAVLAWLACRALPPTVAVRPDLKLRWNFLADTWRVCRGTLASPVLRRVVLGISWFWMLGAVLLAQLPGLVRNRIGADEQVVTFFLALFSIGIAVGAGVCGRMLRGQVKSGPVGIGALGMALATFDLWLALPAAPLSASLTPLPAFLAEAANWRLIGDFLLLAVAGGVYTVPLYTLLQSRAQPEARARAVATNNIVNAGMMGLGTAGTALLPSLGVTVPDLVALLGLGLAALAWPLAKTAGLYPKP</sequence>
<keyword evidence="6 7" id="KW-0472">Membrane</keyword>
<dbReference type="Pfam" id="PF07690">
    <property type="entry name" value="MFS_1"/>
    <property type="match status" value="1"/>
</dbReference>
<dbReference type="GO" id="GO:0005886">
    <property type="term" value="C:plasma membrane"/>
    <property type="evidence" value="ECO:0007669"/>
    <property type="project" value="UniProtKB-SubCell"/>
</dbReference>
<dbReference type="InterPro" id="IPR036259">
    <property type="entry name" value="MFS_trans_sf"/>
</dbReference>
<dbReference type="SUPFAM" id="SSF103473">
    <property type="entry name" value="MFS general substrate transporter"/>
    <property type="match status" value="1"/>
</dbReference>
<feature type="transmembrane region" description="Helical" evidence="7">
    <location>
        <begin position="399"/>
        <end position="415"/>
    </location>
</feature>
<accession>A0A0F3IRV0</accession>
<evidence type="ECO:0000256" key="3">
    <source>
        <dbReference type="ARBA" id="ARBA00022475"/>
    </source>
</evidence>
<feature type="transmembrane region" description="Helical" evidence="7">
    <location>
        <begin position="329"/>
        <end position="352"/>
    </location>
</feature>
<keyword evidence="2" id="KW-0813">Transport</keyword>
<comment type="subcellular location">
    <subcellularLocation>
        <location evidence="1">Cell membrane</location>
        <topology evidence="1">Multi-pass membrane protein</topology>
    </subcellularLocation>
</comment>
<evidence type="ECO:0000256" key="1">
    <source>
        <dbReference type="ARBA" id="ARBA00004651"/>
    </source>
</evidence>
<dbReference type="PATRIC" id="fig|552518.3.peg.2105"/>
<dbReference type="PANTHER" id="PTHR43266">
    <property type="entry name" value="MACROLIDE-EFFLUX PROTEIN"/>
    <property type="match status" value="1"/>
</dbReference>
<dbReference type="EMBL" id="LAJY01000316">
    <property type="protein sequence ID" value="KJV09273.1"/>
    <property type="molecule type" value="Genomic_DNA"/>
</dbReference>
<keyword evidence="4 7" id="KW-0812">Transmembrane</keyword>
<keyword evidence="9" id="KW-1185">Reference proteome</keyword>
<evidence type="ECO:0000313" key="8">
    <source>
        <dbReference type="EMBL" id="KJV09273.1"/>
    </source>
</evidence>
<keyword evidence="5 7" id="KW-1133">Transmembrane helix</keyword>
<feature type="transmembrane region" description="Helical" evidence="7">
    <location>
        <begin position="259"/>
        <end position="279"/>
    </location>
</feature>
<dbReference type="PANTHER" id="PTHR43266:SF2">
    <property type="entry name" value="MAJOR FACILITATOR SUPERFAMILY (MFS) PROFILE DOMAIN-CONTAINING PROTEIN"/>
    <property type="match status" value="1"/>
</dbReference>
<feature type="transmembrane region" description="Helical" evidence="7">
    <location>
        <begin position="141"/>
        <end position="159"/>
    </location>
</feature>
<evidence type="ECO:0000256" key="2">
    <source>
        <dbReference type="ARBA" id="ARBA00022448"/>
    </source>
</evidence>
<dbReference type="Gene3D" id="1.20.1250.20">
    <property type="entry name" value="MFS general substrate transporter like domains"/>
    <property type="match status" value="1"/>
</dbReference>
<evidence type="ECO:0000313" key="9">
    <source>
        <dbReference type="Proteomes" id="UP000033774"/>
    </source>
</evidence>
<gene>
    <name evidence="8" type="ORF">VZ95_12510</name>
</gene>
<keyword evidence="3" id="KW-1003">Cell membrane</keyword>
<proteinExistence type="predicted"/>
<organism evidence="8 9">
    <name type="scientific">Elstera litoralis</name>
    <dbReference type="NCBI Taxonomy" id="552518"/>
    <lineage>
        <taxon>Bacteria</taxon>
        <taxon>Pseudomonadati</taxon>
        <taxon>Pseudomonadota</taxon>
        <taxon>Alphaproteobacteria</taxon>
        <taxon>Rhodospirillales</taxon>
        <taxon>Rhodospirillaceae</taxon>
        <taxon>Elstera</taxon>
    </lineage>
</organism>
<feature type="transmembrane region" description="Helical" evidence="7">
    <location>
        <begin position="291"/>
        <end position="309"/>
    </location>
</feature>
<dbReference type="GO" id="GO:0022857">
    <property type="term" value="F:transmembrane transporter activity"/>
    <property type="evidence" value="ECO:0007669"/>
    <property type="project" value="InterPro"/>
</dbReference>
<dbReference type="RefSeq" id="WP_045776142.1">
    <property type="nucleotide sequence ID" value="NZ_LAJY01000316.1"/>
</dbReference>
<feature type="transmembrane region" description="Helical" evidence="7">
    <location>
        <begin position="171"/>
        <end position="188"/>
    </location>
</feature>
<name>A0A0F3IRV0_9PROT</name>
<evidence type="ECO:0000256" key="7">
    <source>
        <dbReference type="SAM" id="Phobius"/>
    </source>
</evidence>
<dbReference type="AlphaFoldDB" id="A0A0F3IRV0"/>
<reference evidence="8 9" key="1">
    <citation type="submission" date="2015-03" db="EMBL/GenBank/DDBJ databases">
        <title>Draft genome sequence of Elstera litoralis.</title>
        <authorList>
            <person name="Rahalkar M.C."/>
            <person name="Dhakephalkar P.K."/>
            <person name="Pore S.D."/>
            <person name="Arora P."/>
            <person name="Kapse N.G."/>
            <person name="Pandit P.S."/>
        </authorList>
    </citation>
    <scope>NUCLEOTIDE SEQUENCE [LARGE SCALE GENOMIC DNA]</scope>
    <source>
        <strain evidence="8 9">Dia-1</strain>
    </source>
</reference>
<feature type="transmembrane region" description="Helical" evidence="7">
    <location>
        <begin position="227"/>
        <end position="247"/>
    </location>
</feature>
<evidence type="ECO:0000256" key="5">
    <source>
        <dbReference type="ARBA" id="ARBA00022989"/>
    </source>
</evidence>
<feature type="transmembrane region" description="Helical" evidence="7">
    <location>
        <begin position="48"/>
        <end position="71"/>
    </location>
</feature>
<dbReference type="OrthoDB" id="9803968at2"/>
<evidence type="ECO:0000256" key="6">
    <source>
        <dbReference type="ARBA" id="ARBA00023136"/>
    </source>
</evidence>
<dbReference type="InterPro" id="IPR011701">
    <property type="entry name" value="MFS"/>
</dbReference>
<comment type="caution">
    <text evidence="8">The sequence shown here is derived from an EMBL/GenBank/DDBJ whole genome shotgun (WGS) entry which is preliminary data.</text>
</comment>
<protein>
    <recommendedName>
        <fullName evidence="10">MFS transporter</fullName>
    </recommendedName>
</protein>
<feature type="transmembrane region" description="Helical" evidence="7">
    <location>
        <begin position="107"/>
        <end position="129"/>
    </location>
</feature>